<dbReference type="AlphaFoldDB" id="A0A381UFK4"/>
<reference evidence="1" key="1">
    <citation type="submission" date="2018-05" db="EMBL/GenBank/DDBJ databases">
        <authorList>
            <person name="Lanie J.A."/>
            <person name="Ng W.-L."/>
            <person name="Kazmierczak K.M."/>
            <person name="Andrzejewski T.M."/>
            <person name="Davidsen T.M."/>
            <person name="Wayne K.J."/>
            <person name="Tettelin H."/>
            <person name="Glass J.I."/>
            <person name="Rusch D."/>
            <person name="Podicherti R."/>
            <person name="Tsui H.-C.T."/>
            <person name="Winkler M.E."/>
        </authorList>
    </citation>
    <scope>NUCLEOTIDE SEQUENCE</scope>
</reference>
<accession>A0A381UFK4</accession>
<sequence length="47" mass="5485">MITKYPVPIPFMRQILSPTFFRRTWMACLDSSLSKENESPIIFSGFT</sequence>
<dbReference type="EMBL" id="UINC01006334">
    <property type="protein sequence ID" value="SVA26920.1"/>
    <property type="molecule type" value="Genomic_DNA"/>
</dbReference>
<organism evidence="1">
    <name type="scientific">marine metagenome</name>
    <dbReference type="NCBI Taxonomy" id="408172"/>
    <lineage>
        <taxon>unclassified sequences</taxon>
        <taxon>metagenomes</taxon>
        <taxon>ecological metagenomes</taxon>
    </lineage>
</organism>
<gene>
    <name evidence="1" type="ORF">METZ01_LOCUS79774</name>
</gene>
<name>A0A381UFK4_9ZZZZ</name>
<proteinExistence type="predicted"/>
<evidence type="ECO:0000313" key="1">
    <source>
        <dbReference type="EMBL" id="SVA26920.1"/>
    </source>
</evidence>
<protein>
    <submittedName>
        <fullName evidence="1">Uncharacterized protein</fullName>
    </submittedName>
</protein>